<dbReference type="SUPFAM" id="SSF57756">
    <property type="entry name" value="Retrovirus zinc finger-like domains"/>
    <property type="match status" value="1"/>
</dbReference>
<dbReference type="InterPro" id="IPR036875">
    <property type="entry name" value="Znf_CCHC_sf"/>
</dbReference>
<keyword evidence="1" id="KW-0863">Zinc-finger</keyword>
<dbReference type="Proteomes" id="UP001516400">
    <property type="component" value="Unassembled WGS sequence"/>
</dbReference>
<evidence type="ECO:0000256" key="2">
    <source>
        <dbReference type="SAM" id="MobiDB-lite"/>
    </source>
</evidence>
<sequence>MKMKVKMETVILRGVDKRLSKKEIREIIEEELGNEPHIRISDRERTRVVFMTGEKDKVRELFRKRFVGKGWDKWKVEEIVESIECYKCKEYGHKANDCKNEKVEERCYNCAEGGHYRNAVEEIKKKKRAGYNTEHNSGETAGKGKESEEQERDEDNNLETCQEQ</sequence>
<dbReference type="AlphaFoldDB" id="A0ABD2NJC3"/>
<feature type="domain" description="CCHC-type" evidence="3">
    <location>
        <begin position="85"/>
        <end position="100"/>
    </location>
</feature>
<keyword evidence="1" id="KW-0862">Zinc</keyword>
<keyword evidence="1" id="KW-0479">Metal-binding</keyword>
<dbReference type="PROSITE" id="PS50158">
    <property type="entry name" value="ZF_CCHC"/>
    <property type="match status" value="1"/>
</dbReference>
<protein>
    <recommendedName>
        <fullName evidence="3">CCHC-type domain-containing protein</fullName>
    </recommendedName>
</protein>
<dbReference type="EMBL" id="JABFTP020000103">
    <property type="protein sequence ID" value="KAL3278495.1"/>
    <property type="molecule type" value="Genomic_DNA"/>
</dbReference>
<gene>
    <name evidence="4" type="ORF">HHI36_013814</name>
</gene>
<keyword evidence="5" id="KW-1185">Reference proteome</keyword>
<feature type="region of interest" description="Disordered" evidence="2">
    <location>
        <begin position="126"/>
        <end position="164"/>
    </location>
</feature>
<dbReference type="Gene3D" id="4.10.60.10">
    <property type="entry name" value="Zinc finger, CCHC-type"/>
    <property type="match status" value="1"/>
</dbReference>
<dbReference type="Pfam" id="PF00098">
    <property type="entry name" value="zf-CCHC"/>
    <property type="match status" value="1"/>
</dbReference>
<organism evidence="4 5">
    <name type="scientific">Cryptolaemus montrouzieri</name>
    <dbReference type="NCBI Taxonomy" id="559131"/>
    <lineage>
        <taxon>Eukaryota</taxon>
        <taxon>Metazoa</taxon>
        <taxon>Ecdysozoa</taxon>
        <taxon>Arthropoda</taxon>
        <taxon>Hexapoda</taxon>
        <taxon>Insecta</taxon>
        <taxon>Pterygota</taxon>
        <taxon>Neoptera</taxon>
        <taxon>Endopterygota</taxon>
        <taxon>Coleoptera</taxon>
        <taxon>Polyphaga</taxon>
        <taxon>Cucujiformia</taxon>
        <taxon>Coccinelloidea</taxon>
        <taxon>Coccinellidae</taxon>
        <taxon>Scymninae</taxon>
        <taxon>Scymnini</taxon>
        <taxon>Cryptolaemus</taxon>
    </lineage>
</organism>
<name>A0ABD2NJC3_9CUCU</name>
<evidence type="ECO:0000313" key="4">
    <source>
        <dbReference type="EMBL" id="KAL3278495.1"/>
    </source>
</evidence>
<reference evidence="4 5" key="1">
    <citation type="journal article" date="2021" name="BMC Biol.">
        <title>Horizontally acquired antibacterial genes associated with adaptive radiation of ladybird beetles.</title>
        <authorList>
            <person name="Li H.S."/>
            <person name="Tang X.F."/>
            <person name="Huang Y.H."/>
            <person name="Xu Z.Y."/>
            <person name="Chen M.L."/>
            <person name="Du X.Y."/>
            <person name="Qiu B.Y."/>
            <person name="Chen P.T."/>
            <person name="Zhang W."/>
            <person name="Slipinski A."/>
            <person name="Escalona H.E."/>
            <person name="Waterhouse R.M."/>
            <person name="Zwick A."/>
            <person name="Pang H."/>
        </authorList>
    </citation>
    <scope>NUCLEOTIDE SEQUENCE [LARGE SCALE GENOMIC DNA]</scope>
    <source>
        <strain evidence="4">SYSU2018</strain>
    </source>
</reference>
<evidence type="ECO:0000259" key="3">
    <source>
        <dbReference type="PROSITE" id="PS50158"/>
    </source>
</evidence>
<comment type="caution">
    <text evidence="4">The sequence shown here is derived from an EMBL/GenBank/DDBJ whole genome shotgun (WGS) entry which is preliminary data.</text>
</comment>
<dbReference type="InterPro" id="IPR001878">
    <property type="entry name" value="Znf_CCHC"/>
</dbReference>
<dbReference type="SMART" id="SM00343">
    <property type="entry name" value="ZnF_C2HC"/>
    <property type="match status" value="2"/>
</dbReference>
<dbReference type="GO" id="GO:0008270">
    <property type="term" value="F:zinc ion binding"/>
    <property type="evidence" value="ECO:0007669"/>
    <property type="project" value="UniProtKB-KW"/>
</dbReference>
<evidence type="ECO:0000313" key="5">
    <source>
        <dbReference type="Proteomes" id="UP001516400"/>
    </source>
</evidence>
<feature type="compositionally biased region" description="Acidic residues" evidence="2">
    <location>
        <begin position="148"/>
        <end position="157"/>
    </location>
</feature>
<proteinExistence type="predicted"/>
<evidence type="ECO:0000256" key="1">
    <source>
        <dbReference type="PROSITE-ProRule" id="PRU00047"/>
    </source>
</evidence>
<accession>A0ABD2NJC3</accession>